<dbReference type="OrthoDB" id="3295168at2"/>
<protein>
    <submittedName>
        <fullName evidence="1">Uncharacterized protein</fullName>
    </submittedName>
</protein>
<name>A0A327Z4T5_9ACTN</name>
<comment type="caution">
    <text evidence="1">The sequence shown here is derived from an EMBL/GenBank/DDBJ whole genome shotgun (WGS) entry which is preliminary data.</text>
</comment>
<keyword evidence="2" id="KW-1185">Reference proteome</keyword>
<dbReference type="RefSeq" id="WP_111652239.1">
    <property type="nucleotide sequence ID" value="NZ_JACHWI010000010.1"/>
</dbReference>
<dbReference type="EMBL" id="QLMJ01000015">
    <property type="protein sequence ID" value="RAK31323.1"/>
    <property type="molecule type" value="Genomic_DNA"/>
</dbReference>
<reference evidence="1 2" key="1">
    <citation type="submission" date="2018-06" db="EMBL/GenBank/DDBJ databases">
        <title>Genomic Encyclopedia of Type Strains, Phase III (KMG-III): the genomes of soil and plant-associated and newly described type strains.</title>
        <authorList>
            <person name="Whitman W."/>
        </authorList>
    </citation>
    <scope>NUCLEOTIDE SEQUENCE [LARGE SCALE GENOMIC DNA]</scope>
    <source>
        <strain evidence="1 2">CGMCC 4.7090</strain>
    </source>
</reference>
<evidence type="ECO:0000313" key="2">
    <source>
        <dbReference type="Proteomes" id="UP000249341"/>
    </source>
</evidence>
<organism evidence="1 2">
    <name type="scientific">Actinoplanes lutulentus</name>
    <dbReference type="NCBI Taxonomy" id="1287878"/>
    <lineage>
        <taxon>Bacteria</taxon>
        <taxon>Bacillati</taxon>
        <taxon>Actinomycetota</taxon>
        <taxon>Actinomycetes</taxon>
        <taxon>Micromonosporales</taxon>
        <taxon>Micromonosporaceae</taxon>
        <taxon>Actinoplanes</taxon>
    </lineage>
</organism>
<dbReference type="Proteomes" id="UP000249341">
    <property type="component" value="Unassembled WGS sequence"/>
</dbReference>
<proteinExistence type="predicted"/>
<gene>
    <name evidence="1" type="ORF">B0I29_115129</name>
</gene>
<accession>A0A327Z4T5</accession>
<dbReference type="AlphaFoldDB" id="A0A327Z4T5"/>
<sequence>MTPFFDARALLDRPAFWAVHLGLSLGDELDDALAALFGAGLGLIRGTYLRLTDTAGWPVFDAGGGLSVVYRNEEVDYLLSTGGGGTITLGVAEGVPDGPGLSWPELQAVATQQPDELTRARTLLLLAPLLGDSSLLITEQAHLPGHSSSAEPAGLSDRPGPVGLTSRAVLARALRCVGVAGDVTTVAGRLVAAQPARWRDEAGVRVCDHAGSTRNPHSARALTSDDLRTVSTLLSPPA</sequence>
<evidence type="ECO:0000313" key="1">
    <source>
        <dbReference type="EMBL" id="RAK31323.1"/>
    </source>
</evidence>